<keyword evidence="2" id="KW-0479">Metal-binding</keyword>
<feature type="compositionally biased region" description="Low complexity" evidence="4">
    <location>
        <begin position="340"/>
        <end position="354"/>
    </location>
</feature>
<evidence type="ECO:0000256" key="3">
    <source>
        <dbReference type="ARBA" id="ARBA00023004"/>
    </source>
</evidence>
<accession>A0ABD3M4S9</accession>
<dbReference type="Gene3D" id="2.60.120.620">
    <property type="entry name" value="q2cbj1_9rhob like domain"/>
    <property type="match status" value="2"/>
</dbReference>
<dbReference type="Proteomes" id="UP001530293">
    <property type="component" value="Unassembled WGS sequence"/>
</dbReference>
<evidence type="ECO:0008006" key="7">
    <source>
        <dbReference type="Google" id="ProtNLM"/>
    </source>
</evidence>
<sequence>MSMMRSAASYKSWARGQCFTPSSSKTNDGFTIDDSSSSGGGGGSGSGSGSDDNSSFYPSERCRAFDTVGYIHLPQFASADVVASMKTTMEQLVNDEWMTSSSSTSTTASSSSSAAVETFRTDDKQVDAQGRSDYFLDSATKIHYFAEPYAVHTDKNNGSTTLKEEYRCNKVTALNKAGHGLHLRPGIFHEYTTSTAISTLLRELGYVDPVVPQSMYIFKQGRRSTSTNDDADLDMDGVVTSHQDSTFLSTTPHQTCIGLWLALDDATINNGCLWVRPGSHDEGIRRQFVRNPKHFGCSLEYQHGKNNNEDTSNDSGRSGDSNEGDTVNCAAPQMIFRDLTTTTTNNDESTTTTDETQRNNNAVPWEGKLPENSLPIPDCPGLYKAGFVPLPCKAGDLLVFAGALDHLSLANYTSNARHTFQLHCVEGEGAGVVWSKENWLQYPNGVPFMKL</sequence>
<keyword evidence="6" id="KW-1185">Reference proteome</keyword>
<name>A0ABD3M4S9_9STRA</name>
<feature type="compositionally biased region" description="Low complexity" evidence="4">
    <location>
        <begin position="99"/>
        <end position="115"/>
    </location>
</feature>
<protein>
    <recommendedName>
        <fullName evidence="7">Phytanoyl-CoA dioxygenase</fullName>
    </recommendedName>
</protein>
<organism evidence="5 6">
    <name type="scientific">Discostella pseudostelligera</name>
    <dbReference type="NCBI Taxonomy" id="259834"/>
    <lineage>
        <taxon>Eukaryota</taxon>
        <taxon>Sar</taxon>
        <taxon>Stramenopiles</taxon>
        <taxon>Ochrophyta</taxon>
        <taxon>Bacillariophyta</taxon>
        <taxon>Coscinodiscophyceae</taxon>
        <taxon>Thalassiosirophycidae</taxon>
        <taxon>Stephanodiscales</taxon>
        <taxon>Stephanodiscaceae</taxon>
        <taxon>Discostella</taxon>
    </lineage>
</organism>
<reference evidence="5 6" key="1">
    <citation type="submission" date="2024-10" db="EMBL/GenBank/DDBJ databases">
        <title>Updated reference genomes for cyclostephanoid diatoms.</title>
        <authorList>
            <person name="Roberts W.R."/>
            <person name="Alverson A.J."/>
        </authorList>
    </citation>
    <scope>NUCLEOTIDE SEQUENCE [LARGE SCALE GENOMIC DNA]</scope>
    <source>
        <strain evidence="5 6">AJA232-27</strain>
    </source>
</reference>
<feature type="region of interest" description="Disordered" evidence="4">
    <location>
        <begin position="299"/>
        <end position="369"/>
    </location>
</feature>
<dbReference type="InterPro" id="IPR008775">
    <property type="entry name" value="Phytyl_CoA_dOase-like"/>
</dbReference>
<evidence type="ECO:0000256" key="2">
    <source>
        <dbReference type="ARBA" id="ARBA00022723"/>
    </source>
</evidence>
<feature type="compositionally biased region" description="Polar residues" evidence="4">
    <location>
        <begin position="20"/>
        <end position="29"/>
    </location>
</feature>
<dbReference type="Pfam" id="PF05721">
    <property type="entry name" value="PhyH"/>
    <property type="match status" value="1"/>
</dbReference>
<feature type="region of interest" description="Disordered" evidence="4">
    <location>
        <begin position="98"/>
        <end position="117"/>
    </location>
</feature>
<evidence type="ECO:0000256" key="4">
    <source>
        <dbReference type="SAM" id="MobiDB-lite"/>
    </source>
</evidence>
<dbReference type="SUPFAM" id="SSF51197">
    <property type="entry name" value="Clavaminate synthase-like"/>
    <property type="match status" value="2"/>
</dbReference>
<dbReference type="EMBL" id="JALLBG020000214">
    <property type="protein sequence ID" value="KAL3759050.1"/>
    <property type="molecule type" value="Genomic_DNA"/>
</dbReference>
<feature type="compositionally biased region" description="Gly residues" evidence="4">
    <location>
        <begin position="38"/>
        <end position="48"/>
    </location>
</feature>
<evidence type="ECO:0000313" key="5">
    <source>
        <dbReference type="EMBL" id="KAL3759050.1"/>
    </source>
</evidence>
<gene>
    <name evidence="5" type="ORF">ACHAWU_008659</name>
</gene>
<comment type="cofactor">
    <cofactor evidence="1">
        <name>Fe cation</name>
        <dbReference type="ChEBI" id="CHEBI:24875"/>
    </cofactor>
</comment>
<dbReference type="PANTHER" id="PTHR20883:SF15">
    <property type="entry name" value="PHYTANOYL-COA DIOXYGENASE DOMAIN-CONTAINING PROTEIN 1"/>
    <property type="match status" value="1"/>
</dbReference>
<proteinExistence type="predicted"/>
<feature type="region of interest" description="Disordered" evidence="4">
    <location>
        <begin position="20"/>
        <end position="55"/>
    </location>
</feature>
<evidence type="ECO:0000256" key="1">
    <source>
        <dbReference type="ARBA" id="ARBA00001962"/>
    </source>
</evidence>
<dbReference type="GO" id="GO:0046872">
    <property type="term" value="F:metal ion binding"/>
    <property type="evidence" value="ECO:0007669"/>
    <property type="project" value="UniProtKB-KW"/>
</dbReference>
<evidence type="ECO:0000313" key="6">
    <source>
        <dbReference type="Proteomes" id="UP001530293"/>
    </source>
</evidence>
<keyword evidence="3" id="KW-0408">Iron</keyword>
<dbReference type="AlphaFoldDB" id="A0ABD3M4S9"/>
<dbReference type="PANTHER" id="PTHR20883">
    <property type="entry name" value="PHYTANOYL-COA DIOXYGENASE DOMAIN CONTAINING 1"/>
    <property type="match status" value="1"/>
</dbReference>
<comment type="caution">
    <text evidence="5">The sequence shown here is derived from an EMBL/GenBank/DDBJ whole genome shotgun (WGS) entry which is preliminary data.</text>
</comment>
<feature type="compositionally biased region" description="Polar residues" evidence="4">
    <location>
        <begin position="309"/>
        <end position="325"/>
    </location>
</feature>